<dbReference type="Pfam" id="PF14529">
    <property type="entry name" value="Exo_endo_phos_2"/>
    <property type="match status" value="1"/>
</dbReference>
<accession>A0A2W1BEK6</accession>
<dbReference type="EMBL" id="KZ150348">
    <property type="protein sequence ID" value="PZC71270.1"/>
    <property type="molecule type" value="Genomic_DNA"/>
</dbReference>
<dbReference type="InterPro" id="IPR005135">
    <property type="entry name" value="Endo/exonuclease/phosphatase"/>
</dbReference>
<organism evidence="2 3">
    <name type="scientific">Helicoverpa armigera</name>
    <name type="common">Cotton bollworm</name>
    <name type="synonym">Heliothis armigera</name>
    <dbReference type="NCBI Taxonomy" id="29058"/>
    <lineage>
        <taxon>Eukaryota</taxon>
        <taxon>Metazoa</taxon>
        <taxon>Ecdysozoa</taxon>
        <taxon>Arthropoda</taxon>
        <taxon>Hexapoda</taxon>
        <taxon>Insecta</taxon>
        <taxon>Pterygota</taxon>
        <taxon>Neoptera</taxon>
        <taxon>Endopterygota</taxon>
        <taxon>Lepidoptera</taxon>
        <taxon>Glossata</taxon>
        <taxon>Ditrysia</taxon>
        <taxon>Noctuoidea</taxon>
        <taxon>Noctuidae</taxon>
        <taxon>Heliothinae</taxon>
        <taxon>Helicoverpa</taxon>
    </lineage>
</organism>
<dbReference type="PANTHER" id="PTHR23227">
    <property type="entry name" value="BUCENTAUR RELATED"/>
    <property type="match status" value="1"/>
</dbReference>
<feature type="domain" description="Endonuclease/exonuclease/phosphatase" evidence="1">
    <location>
        <begin position="80"/>
        <end position="221"/>
    </location>
</feature>
<reference evidence="2 3" key="1">
    <citation type="journal article" date="2017" name="BMC Biol.">
        <title>Genomic innovations, transcriptional plasticity and gene loss underlying the evolution and divergence of two highly polyphagous and invasive Helicoverpa pest species.</title>
        <authorList>
            <person name="Pearce S.L."/>
            <person name="Clarke D.F."/>
            <person name="East P.D."/>
            <person name="Elfekih S."/>
            <person name="Gordon K.H."/>
            <person name="Jermiin L.S."/>
            <person name="McGaughran A."/>
            <person name="Oakeshott J.G."/>
            <person name="Papanikolaou A."/>
            <person name="Perera O.P."/>
            <person name="Rane R.V."/>
            <person name="Richards S."/>
            <person name="Tay W.T."/>
            <person name="Walsh T.K."/>
            <person name="Anderson A."/>
            <person name="Anderson C.J."/>
            <person name="Asgari S."/>
            <person name="Board P.G."/>
            <person name="Bretschneider A."/>
            <person name="Campbell P.M."/>
            <person name="Chertemps T."/>
            <person name="Christeller J.T."/>
            <person name="Coppin C.W."/>
            <person name="Downes S.J."/>
            <person name="Duan G."/>
            <person name="Farnsworth C.A."/>
            <person name="Good R.T."/>
            <person name="Han L.B."/>
            <person name="Han Y.C."/>
            <person name="Hatje K."/>
            <person name="Horne I."/>
            <person name="Huang Y.P."/>
            <person name="Hughes D.S."/>
            <person name="Jacquin-Joly E."/>
            <person name="James W."/>
            <person name="Jhangiani S."/>
            <person name="Kollmar M."/>
            <person name="Kuwar S.S."/>
            <person name="Li S."/>
            <person name="Liu N.Y."/>
            <person name="Maibeche M.T."/>
            <person name="Miller J.R."/>
            <person name="Montagne N."/>
            <person name="Perry T."/>
            <person name="Qu J."/>
            <person name="Song S.V."/>
            <person name="Sutton G.G."/>
            <person name="Vogel H."/>
            <person name="Walenz B.P."/>
            <person name="Xu W."/>
            <person name="Zhang H.J."/>
            <person name="Zou Z."/>
            <person name="Batterham P."/>
            <person name="Edwards O.R."/>
            <person name="Feyereisen R."/>
            <person name="Gibbs R.A."/>
            <person name="Heckel D.G."/>
            <person name="McGrath A."/>
            <person name="Robin C."/>
            <person name="Scherer S.E."/>
            <person name="Worley K.C."/>
            <person name="Wu Y.D."/>
        </authorList>
    </citation>
    <scope>NUCLEOTIDE SEQUENCE [LARGE SCALE GENOMIC DNA]</scope>
    <source>
        <strain evidence="2">Harm_GR_Male_#8</strain>
        <tissue evidence="2">Whole organism</tissue>
    </source>
</reference>
<dbReference type="InterPro" id="IPR036691">
    <property type="entry name" value="Endo/exonu/phosph_ase_sf"/>
</dbReference>
<evidence type="ECO:0000313" key="3">
    <source>
        <dbReference type="Proteomes" id="UP000249218"/>
    </source>
</evidence>
<dbReference type="Gene3D" id="3.60.10.10">
    <property type="entry name" value="Endonuclease/exonuclease/phosphatase"/>
    <property type="match status" value="1"/>
</dbReference>
<dbReference type="PANTHER" id="PTHR23227:SF67">
    <property type="entry name" value="CRANIOFACIAL DEVELOPMENT PROTEIN 2-LIKE"/>
    <property type="match status" value="1"/>
</dbReference>
<dbReference type="CDD" id="cd09076">
    <property type="entry name" value="L1-EN"/>
    <property type="match status" value="1"/>
</dbReference>
<protein>
    <recommendedName>
        <fullName evidence="1">Endonuclease/exonuclease/phosphatase domain-containing protein</fullName>
    </recommendedName>
</protein>
<dbReference type="AlphaFoldDB" id="A0A2W1BEK6"/>
<keyword evidence="3" id="KW-1185">Reference proteome</keyword>
<gene>
    <name evidence="2" type="primary">HaOG213730</name>
    <name evidence="2" type="ORF">B5X24_HaOG213730</name>
</gene>
<dbReference type="OrthoDB" id="412793at2759"/>
<evidence type="ECO:0000259" key="1">
    <source>
        <dbReference type="Pfam" id="PF14529"/>
    </source>
</evidence>
<sequence>MLRYKLQILGLSEVRRNGFGELRTSRGLTFLYSGKEDEEDVRENGVGFLLSDAAKKSLLDWKPISERIITARFNSKARKITVVQCYAPTNPASEEDKDDFYSALNLTLKNIRKQDIVIVMGDLNAKVGTDNDGCQRHMGTHGMGVRNGNGERFLEFCQDNDLTIRGTLFIHGDHHKYTWNSPDGITKNQIDHLAISSKWRSSLLDVRNRRGADIDSDHHLVVAEVRLKVAVARAASSTSRVGKRFEVNKLRDPDITEAFRLELRNRFSVLEPDSTTSVNAEWNHIKMAYTETSSVVLGHKTYARQKIPDS</sequence>
<dbReference type="Proteomes" id="UP000249218">
    <property type="component" value="Unassembled WGS sequence"/>
</dbReference>
<name>A0A2W1BEK6_HELAM</name>
<dbReference type="GO" id="GO:0003824">
    <property type="term" value="F:catalytic activity"/>
    <property type="evidence" value="ECO:0007669"/>
    <property type="project" value="InterPro"/>
</dbReference>
<evidence type="ECO:0000313" key="2">
    <source>
        <dbReference type="EMBL" id="PZC71270.1"/>
    </source>
</evidence>
<proteinExistence type="predicted"/>
<dbReference type="SUPFAM" id="SSF56219">
    <property type="entry name" value="DNase I-like"/>
    <property type="match status" value="1"/>
</dbReference>
<dbReference type="InterPro" id="IPR027124">
    <property type="entry name" value="Swc5/CFDP1/2"/>
</dbReference>